<reference evidence="2 3" key="1">
    <citation type="submission" date="2018-06" db="EMBL/GenBank/DDBJ databases">
        <title>Halonotius sp. F13-13 a new haloarchaeeon isolated from a solar saltern from Isla Cristina, Huelva, Spain.</title>
        <authorList>
            <person name="Duran-Viseras A."/>
            <person name="Sanchez-Porro C."/>
            <person name="Ventosa A."/>
        </authorList>
    </citation>
    <scope>NUCLEOTIDE SEQUENCE [LARGE SCALE GENOMIC DNA]</scope>
    <source>
        <strain evidence="2 3">CECT 7525</strain>
    </source>
</reference>
<dbReference type="OrthoDB" id="271867at2157"/>
<feature type="region of interest" description="Disordered" evidence="1">
    <location>
        <begin position="409"/>
        <end position="429"/>
    </location>
</feature>
<feature type="region of interest" description="Disordered" evidence="1">
    <location>
        <begin position="314"/>
        <end position="383"/>
    </location>
</feature>
<organism evidence="2 3">
    <name type="scientific">Halonotius pteroides</name>
    <dbReference type="NCBI Taxonomy" id="268735"/>
    <lineage>
        <taxon>Archaea</taxon>
        <taxon>Methanobacteriati</taxon>
        <taxon>Methanobacteriota</taxon>
        <taxon>Stenosarchaea group</taxon>
        <taxon>Halobacteria</taxon>
        <taxon>Halobacteriales</taxon>
        <taxon>Haloferacaceae</taxon>
        <taxon>Halonotius</taxon>
    </lineage>
</organism>
<gene>
    <name evidence="2" type="ORF">DP106_14605</name>
</gene>
<evidence type="ECO:0000256" key="1">
    <source>
        <dbReference type="SAM" id="MobiDB-lite"/>
    </source>
</evidence>
<dbReference type="EMBL" id="QMDW01000041">
    <property type="protein sequence ID" value="RJX47580.1"/>
    <property type="molecule type" value="Genomic_DNA"/>
</dbReference>
<protein>
    <submittedName>
        <fullName evidence="2">Uncharacterized protein</fullName>
    </submittedName>
</protein>
<comment type="caution">
    <text evidence="2">The sequence shown here is derived from an EMBL/GenBank/DDBJ whole genome shotgun (WGS) entry which is preliminary data.</text>
</comment>
<dbReference type="Proteomes" id="UP000281564">
    <property type="component" value="Unassembled WGS sequence"/>
</dbReference>
<proteinExistence type="predicted"/>
<keyword evidence="3" id="KW-1185">Reference proteome</keyword>
<evidence type="ECO:0000313" key="3">
    <source>
        <dbReference type="Proteomes" id="UP000281564"/>
    </source>
</evidence>
<feature type="compositionally biased region" description="Basic and acidic residues" evidence="1">
    <location>
        <begin position="359"/>
        <end position="371"/>
    </location>
</feature>
<dbReference type="AlphaFoldDB" id="A0A3A6Q1Q7"/>
<evidence type="ECO:0000313" key="2">
    <source>
        <dbReference type="EMBL" id="RJX47580.1"/>
    </source>
</evidence>
<sequence length="429" mass="47777">MTADTSVDYDDPPTEMAEVNVDELTDDLLDAINRPHQSTVDERGSDGLMSPLSLPGFGEECHDDSLIYYCTHCGSTVEMSHTCYKSECPDCAPMWDIDKAENHVARIETIAKIMSARLDGASVKKHHLVISPPEDWVLEASDPLDKTFDVVGEIMDLLNMEGLRYYHGWRGRNGDDLDAWKNRLFAGRGFENDVRHELIPSAHFHVIGCSPFVPGGEVTKQIEEETGWLIKRVTEGGDESASNKSLPTMEDVAEAVTYCLSHTAIKMVEDGNNNAQYRPHGQLWHNHDRVTVYDHTRREAEYAVRKAAPTTLGVNRNNLRCGTPLPSDEQPDESIDPGKSFDDHADSGDIDSTGGTDADTDHDHDHDHGDESACNAPIKPIWEADNQLSDDQWVEAAVYADQLRRAYEEWESQGDYDNPPPSPIVDAFG</sequence>
<dbReference type="RefSeq" id="WP_120086506.1">
    <property type="nucleotide sequence ID" value="NZ_QMDW01000041.1"/>
</dbReference>
<accession>A0A3A6Q1Q7</accession>
<name>A0A3A6Q1Q7_9EURY</name>